<dbReference type="AlphaFoldDB" id="A0A3B0KJP1"/>
<reference evidence="4" key="1">
    <citation type="submission" date="2018-01" db="EMBL/GenBank/DDBJ databases">
        <authorList>
            <person name="Alioto T."/>
            <person name="Alioto T."/>
        </authorList>
    </citation>
    <scope>NUCLEOTIDE SEQUENCE [LARGE SCALE GENOMIC DNA]</scope>
</reference>
<dbReference type="GO" id="GO:0003700">
    <property type="term" value="F:DNA-binding transcription factor activity"/>
    <property type="evidence" value="ECO:0007669"/>
    <property type="project" value="InterPro"/>
</dbReference>
<dbReference type="Pfam" id="PF02995">
    <property type="entry name" value="DUF229"/>
    <property type="match status" value="1"/>
</dbReference>
<dbReference type="InterPro" id="IPR000418">
    <property type="entry name" value="Ets_dom"/>
</dbReference>
<evidence type="ECO:0000259" key="2">
    <source>
        <dbReference type="PROSITE" id="PS50061"/>
    </source>
</evidence>
<gene>
    <name evidence="3" type="ORF">DGUA_6G004567</name>
</gene>
<keyword evidence="1" id="KW-0732">Signal</keyword>
<dbReference type="PANTHER" id="PTHR10974:SF9">
    <property type="entry name" value="DUF229 DOMAIN CONTAINING PROTEIN-RELATED"/>
    <property type="match status" value="1"/>
</dbReference>
<sequence>MYQSCAVFQTLLLTLCLGFSLKTGQCLKQKYFVKSSVCEIPYINPFAADTMKDFQKRTYRECHNDSDLVTSEFDFKLNQYRLHLHKNLARRMLNGSMGNATLECKYQKISRDRINEKPDNSYSEFKSRPLPDYLLVPKHTDFMITKCYVKDQKKQLKLLQTDGLTFIEEHLQQEDQKKAYAQQQRQNPKPSVLMLGLDSTSRMNLRRAMPLVYKYVSQPGWFELQGYNKVGDNTFPNLLAVLSGHSPNTLAKMCNVSKIGCLDRVPFIWKRFKRSNYTTAFAEDCKGINTFNYLLPGFQVQPVDYYLRPFLVAIESKFPVTKNFGFPFCVGRRLSFDYVWDFGRQFVDRFVKNRNIFGFLWSNSFTHDYYTATTALEQLFLKHLHSFEASGLFEHSIVILMSDHGHRYNTLRQSASGYYEERLPMMFIYVPPWFRQQYPHLVDNLRRNRNRLSSSYDLHMTLQHLLQLESTSLADFSMKHRSVACPSCQSLLFELPVNRACQQAGIDEKWCCCHATKTLKKNGFVRTLALAVVRRMNDHLVKRNFSHICHNFTLTHVHKIVRRLEQPADDNSLEEDETVYILQFWTFPNQPRFEATVRWNHRKHKLHMDVEDLSRLNSYNGDSNCINDKIAKKYCICKDSIRTIKRTPKGTTKPTTPRKIVEQYGYFSGLK</sequence>
<name>A0A3B0KJP1_DROGU</name>
<dbReference type="OMA" id="MPMMFIY"/>
<proteinExistence type="predicted"/>
<dbReference type="Proteomes" id="UP000268350">
    <property type="component" value="Unassembled WGS sequence"/>
</dbReference>
<feature type="domain" description="ETS" evidence="2">
    <location>
        <begin position="594"/>
        <end position="639"/>
    </location>
</feature>
<evidence type="ECO:0000313" key="3">
    <source>
        <dbReference type="EMBL" id="SPP85976.1"/>
    </source>
</evidence>
<dbReference type="STRING" id="7266.A0A3B0KJP1"/>
<dbReference type="GO" id="GO:0005615">
    <property type="term" value="C:extracellular space"/>
    <property type="evidence" value="ECO:0007669"/>
    <property type="project" value="TreeGrafter"/>
</dbReference>
<dbReference type="OrthoDB" id="413313at2759"/>
<feature type="signal peptide" evidence="1">
    <location>
        <begin position="1"/>
        <end position="18"/>
    </location>
</feature>
<feature type="chain" id="PRO_5017229759" description="ETS domain-containing protein" evidence="1">
    <location>
        <begin position="19"/>
        <end position="671"/>
    </location>
</feature>
<dbReference type="CDD" id="cd16021">
    <property type="entry name" value="ALP_like"/>
    <property type="match status" value="1"/>
</dbReference>
<organism evidence="3 4">
    <name type="scientific">Drosophila guanche</name>
    <name type="common">Fruit fly</name>
    <dbReference type="NCBI Taxonomy" id="7266"/>
    <lineage>
        <taxon>Eukaryota</taxon>
        <taxon>Metazoa</taxon>
        <taxon>Ecdysozoa</taxon>
        <taxon>Arthropoda</taxon>
        <taxon>Hexapoda</taxon>
        <taxon>Insecta</taxon>
        <taxon>Pterygota</taxon>
        <taxon>Neoptera</taxon>
        <taxon>Endopterygota</taxon>
        <taxon>Diptera</taxon>
        <taxon>Brachycera</taxon>
        <taxon>Muscomorpha</taxon>
        <taxon>Ephydroidea</taxon>
        <taxon>Drosophilidae</taxon>
        <taxon>Drosophila</taxon>
        <taxon>Sophophora</taxon>
    </lineage>
</organism>
<dbReference type="FunFam" id="3.40.720.10:FF:000017">
    <property type="entry name" value="Predicted protein"/>
    <property type="match status" value="1"/>
</dbReference>
<accession>A0A3B0KJP1</accession>
<keyword evidence="4" id="KW-1185">Reference proteome</keyword>
<dbReference type="PANTHER" id="PTHR10974">
    <property type="entry name" value="FI08016P-RELATED"/>
    <property type="match status" value="1"/>
</dbReference>
<protein>
    <recommendedName>
        <fullName evidence="2">ETS domain-containing protein</fullName>
    </recommendedName>
</protein>
<evidence type="ECO:0000313" key="4">
    <source>
        <dbReference type="Proteomes" id="UP000268350"/>
    </source>
</evidence>
<dbReference type="InterPro" id="IPR004245">
    <property type="entry name" value="DUF229"/>
</dbReference>
<evidence type="ECO:0000256" key="1">
    <source>
        <dbReference type="SAM" id="SignalP"/>
    </source>
</evidence>
<dbReference type="PROSITE" id="PS50061">
    <property type="entry name" value="ETS_DOMAIN_3"/>
    <property type="match status" value="1"/>
</dbReference>
<dbReference type="InterPro" id="IPR017850">
    <property type="entry name" value="Alkaline_phosphatase_core_sf"/>
</dbReference>
<dbReference type="EMBL" id="OUUW01000010">
    <property type="protein sequence ID" value="SPP85976.1"/>
    <property type="molecule type" value="Genomic_DNA"/>
</dbReference>
<dbReference type="Gene3D" id="3.40.720.10">
    <property type="entry name" value="Alkaline Phosphatase, subunit A"/>
    <property type="match status" value="1"/>
</dbReference>
<dbReference type="GO" id="GO:0043565">
    <property type="term" value="F:sequence-specific DNA binding"/>
    <property type="evidence" value="ECO:0007669"/>
    <property type="project" value="InterPro"/>
</dbReference>
<dbReference type="SUPFAM" id="SSF53649">
    <property type="entry name" value="Alkaline phosphatase-like"/>
    <property type="match status" value="1"/>
</dbReference>